<keyword evidence="2" id="KW-1185">Reference proteome</keyword>
<dbReference type="RefSeq" id="WP_142613154.1">
    <property type="nucleotide sequence ID" value="NZ_VIJZ01000005.1"/>
</dbReference>
<protein>
    <submittedName>
        <fullName evidence="1">Uncharacterized protein</fullName>
    </submittedName>
</protein>
<dbReference type="Proteomes" id="UP000319219">
    <property type="component" value="Unassembled WGS sequence"/>
</dbReference>
<proteinExistence type="predicted"/>
<organism evidence="1 2">
    <name type="scientific">Paenibacillus ottowii</name>
    <dbReference type="NCBI Taxonomy" id="2315729"/>
    <lineage>
        <taxon>Bacteria</taxon>
        <taxon>Bacillati</taxon>
        <taxon>Bacillota</taxon>
        <taxon>Bacilli</taxon>
        <taxon>Bacillales</taxon>
        <taxon>Paenibacillaceae</taxon>
        <taxon>Paenibacillus</taxon>
    </lineage>
</organism>
<evidence type="ECO:0000313" key="2">
    <source>
        <dbReference type="Proteomes" id="UP000319219"/>
    </source>
</evidence>
<dbReference type="EMBL" id="VIJZ01000005">
    <property type="protein sequence ID" value="TQR98166.1"/>
    <property type="molecule type" value="Genomic_DNA"/>
</dbReference>
<accession>A0ABY3B5M8</accession>
<name>A0ABY3B5M8_9BACL</name>
<sequence length="156" mass="18677">MNDWESGIIQVNDEHAIDSSLTEEQLLETAFYLNYFHSVRKLGNGYIWYHFDQVPLLDRLFFVSVCFKDTSLMVVEISLQGNEFPTSWDNWSEEGERKRQREHDRLLERHLSIKPSYRQTKPYPYKEYKLIWGKICSYFDPRSGNTAIAFKYKNEC</sequence>
<gene>
    <name evidence="1" type="ORF">FKV70_13430</name>
</gene>
<evidence type="ECO:0000313" key="1">
    <source>
        <dbReference type="EMBL" id="TQR98166.1"/>
    </source>
</evidence>
<reference evidence="1 2" key="1">
    <citation type="submission" date="2019-07" db="EMBL/GenBank/DDBJ databases">
        <title>Paenibacillus ottowii sp. nov. isolated from a fermentation system processing bovine manure.</title>
        <authorList>
            <person name="Velazquez L.F."/>
            <person name="Rajbanshi S."/>
            <person name="Guan S."/>
            <person name="Hinchee M."/>
            <person name="Welsh A."/>
        </authorList>
    </citation>
    <scope>NUCLEOTIDE SEQUENCE [LARGE SCALE GENOMIC DNA]</scope>
    <source>
        <strain evidence="1 2">MS2379</strain>
    </source>
</reference>
<comment type="caution">
    <text evidence="1">The sequence shown here is derived from an EMBL/GenBank/DDBJ whole genome shotgun (WGS) entry which is preliminary data.</text>
</comment>